<dbReference type="InterPro" id="IPR026262">
    <property type="entry name" value="DinJ"/>
</dbReference>
<dbReference type="RefSeq" id="WP_078924384.1">
    <property type="nucleotide sequence ID" value="NZ_FUYB01000044.1"/>
</dbReference>
<sequence length="82" mass="8994">MKVQTSMRIEESTFNEAKAILASLGMNFTDAVNIFASMVVQAKGLPFEVKLPNAETLQAMKEAESGDTLPIDLEAMRKSMVK</sequence>
<dbReference type="Proteomes" id="UP000190460">
    <property type="component" value="Unassembled WGS sequence"/>
</dbReference>
<protein>
    <submittedName>
        <fullName evidence="3">DNA-damage-inducible protein J</fullName>
    </submittedName>
</protein>
<dbReference type="InterPro" id="IPR013321">
    <property type="entry name" value="Arc_rbn_hlx_hlx"/>
</dbReference>
<dbReference type="OrthoDB" id="3174560at2"/>
<evidence type="ECO:0000256" key="1">
    <source>
        <dbReference type="ARBA" id="ARBA00010562"/>
    </source>
</evidence>
<dbReference type="NCBIfam" id="TIGR02384">
    <property type="entry name" value="RelB_DinJ"/>
    <property type="match status" value="1"/>
</dbReference>
<dbReference type="GO" id="GO:0015643">
    <property type="term" value="F:toxic substance binding"/>
    <property type="evidence" value="ECO:0007669"/>
    <property type="project" value="InterPro"/>
</dbReference>
<dbReference type="EMBL" id="FUYB01000044">
    <property type="protein sequence ID" value="SKA97361.1"/>
    <property type="molecule type" value="Genomic_DNA"/>
</dbReference>
<dbReference type="PANTHER" id="PTHR38781:SF1">
    <property type="entry name" value="ANTITOXIN DINJ-RELATED"/>
    <property type="match status" value="1"/>
</dbReference>
<dbReference type="AlphaFoldDB" id="A0A1T4Y7U1"/>
<evidence type="ECO:0000313" key="4">
    <source>
        <dbReference type="Proteomes" id="UP000190460"/>
    </source>
</evidence>
<gene>
    <name evidence="3" type="ORF">SAMN02745130_03982</name>
</gene>
<comment type="similarity">
    <text evidence="1">Belongs to the RelB/DinJ antitoxin family.</text>
</comment>
<organism evidence="3 4">
    <name type="scientific">Thiothrix eikelboomii</name>
    <dbReference type="NCBI Taxonomy" id="92487"/>
    <lineage>
        <taxon>Bacteria</taxon>
        <taxon>Pseudomonadati</taxon>
        <taxon>Pseudomonadota</taxon>
        <taxon>Gammaproteobacteria</taxon>
        <taxon>Thiotrichales</taxon>
        <taxon>Thiotrichaceae</taxon>
        <taxon>Thiothrix</taxon>
    </lineage>
</organism>
<dbReference type="STRING" id="92487.SAMN02745130_03982"/>
<dbReference type="GO" id="GO:0006355">
    <property type="term" value="P:regulation of DNA-templated transcription"/>
    <property type="evidence" value="ECO:0007669"/>
    <property type="project" value="InterPro"/>
</dbReference>
<dbReference type="PANTHER" id="PTHR38781">
    <property type="entry name" value="ANTITOXIN DINJ-RELATED"/>
    <property type="match status" value="1"/>
</dbReference>
<dbReference type="InterPro" id="IPR007337">
    <property type="entry name" value="RelB/DinJ"/>
</dbReference>
<dbReference type="Pfam" id="PF04221">
    <property type="entry name" value="RelB"/>
    <property type="match status" value="1"/>
</dbReference>
<keyword evidence="2" id="KW-1277">Toxin-antitoxin system</keyword>
<evidence type="ECO:0000313" key="3">
    <source>
        <dbReference type="EMBL" id="SKA97361.1"/>
    </source>
</evidence>
<dbReference type="GO" id="GO:0044010">
    <property type="term" value="P:single-species biofilm formation"/>
    <property type="evidence" value="ECO:0007669"/>
    <property type="project" value="InterPro"/>
</dbReference>
<dbReference type="GO" id="GO:0006351">
    <property type="term" value="P:DNA-templated transcription"/>
    <property type="evidence" value="ECO:0007669"/>
    <property type="project" value="TreeGrafter"/>
</dbReference>
<dbReference type="PIRSF" id="PIRSF003108">
    <property type="entry name" value="DinJ"/>
    <property type="match status" value="1"/>
</dbReference>
<accession>A0A1T4Y7U1</accession>
<evidence type="ECO:0000256" key="2">
    <source>
        <dbReference type="ARBA" id="ARBA00022649"/>
    </source>
</evidence>
<reference evidence="3 4" key="1">
    <citation type="submission" date="2017-02" db="EMBL/GenBank/DDBJ databases">
        <authorList>
            <person name="Peterson S.W."/>
        </authorList>
    </citation>
    <scope>NUCLEOTIDE SEQUENCE [LARGE SCALE GENOMIC DNA]</scope>
    <source>
        <strain evidence="3 4">ATCC 49788</strain>
    </source>
</reference>
<name>A0A1T4Y7U1_9GAMM</name>
<dbReference type="GO" id="GO:0000987">
    <property type="term" value="F:cis-regulatory region sequence-specific DNA binding"/>
    <property type="evidence" value="ECO:0007669"/>
    <property type="project" value="InterPro"/>
</dbReference>
<keyword evidence="4" id="KW-1185">Reference proteome</keyword>
<proteinExistence type="inferred from homology"/>
<dbReference type="Gene3D" id="1.10.1220.10">
    <property type="entry name" value="Met repressor-like"/>
    <property type="match status" value="1"/>
</dbReference>